<accession>A0A1G2G4Q8</accession>
<dbReference type="Proteomes" id="UP000177785">
    <property type="component" value="Unassembled WGS sequence"/>
</dbReference>
<proteinExistence type="inferred from homology"/>
<evidence type="ECO:0008006" key="6">
    <source>
        <dbReference type="Google" id="ProtNLM"/>
    </source>
</evidence>
<sequence length="430" mass="49082">MTQIGLDAGYEGVRRKYDTAIFEERRLSNGIRVWWQKSPILTDDGGTLIITLPNIGSQIDPAHMPGVAHFFEHMPMRSTIGRQSTEELYLPIARIGGSMSAGTSKGWTQFSVYTPKSNFLLAAETAYEIALRPNLDQRIVELEAGTIQEEYKRLDREGSTHEYNTFSAFLFGNHHPMAHHPIGTLESISRIDESILRQFHEAYYHTGNLHIIVGESFAEDERNFRILESTFGSLAHTPATEIDRDFSFLFSKRDRTVVREPRCGRTSLHLVYPIHPSTAEDEFALRLIARALAGEKYSPLLIKLRERMGAVYGIGLCTVNTAPAYWQFETHIPIRQSLFTAAINTFQDVLSAADEALFRETQQQRQIGRQTSFQSPSKACHGLVRELIEERPYSWHETEQLQDETTIQRLLYWKEYLLDTTPSILEIIAT</sequence>
<dbReference type="InterPro" id="IPR011249">
    <property type="entry name" value="Metalloenz_LuxS/M16"/>
</dbReference>
<dbReference type="InterPro" id="IPR050361">
    <property type="entry name" value="MPP/UQCRC_Complex"/>
</dbReference>
<dbReference type="AlphaFoldDB" id="A0A1G2G4Q8"/>
<dbReference type="STRING" id="1802115.A2756_01330"/>
<protein>
    <recommendedName>
        <fullName evidence="6">Peptidase M16 N-terminal domain-containing protein</fullName>
    </recommendedName>
</protein>
<comment type="caution">
    <text evidence="4">The sequence shown here is derived from an EMBL/GenBank/DDBJ whole genome shotgun (WGS) entry which is preliminary data.</text>
</comment>
<dbReference type="PANTHER" id="PTHR11851">
    <property type="entry name" value="METALLOPROTEASE"/>
    <property type="match status" value="1"/>
</dbReference>
<evidence type="ECO:0000313" key="4">
    <source>
        <dbReference type="EMBL" id="OGZ45246.1"/>
    </source>
</evidence>
<dbReference type="Gene3D" id="3.30.830.10">
    <property type="entry name" value="Metalloenzyme, LuxS/M16 peptidase-like"/>
    <property type="match status" value="2"/>
</dbReference>
<feature type="domain" description="Peptidase M16 C-terminal" evidence="3">
    <location>
        <begin position="196"/>
        <end position="359"/>
    </location>
</feature>
<evidence type="ECO:0000259" key="3">
    <source>
        <dbReference type="Pfam" id="PF05193"/>
    </source>
</evidence>
<evidence type="ECO:0000259" key="2">
    <source>
        <dbReference type="Pfam" id="PF00675"/>
    </source>
</evidence>
<dbReference type="PANTHER" id="PTHR11851:SF49">
    <property type="entry name" value="MITOCHONDRIAL-PROCESSING PEPTIDASE SUBUNIT ALPHA"/>
    <property type="match status" value="1"/>
</dbReference>
<dbReference type="GO" id="GO:0046872">
    <property type="term" value="F:metal ion binding"/>
    <property type="evidence" value="ECO:0007669"/>
    <property type="project" value="InterPro"/>
</dbReference>
<dbReference type="InterPro" id="IPR011765">
    <property type="entry name" value="Pept_M16_N"/>
</dbReference>
<comment type="similarity">
    <text evidence="1">Belongs to the peptidase M16 family.</text>
</comment>
<evidence type="ECO:0000313" key="5">
    <source>
        <dbReference type="Proteomes" id="UP000177785"/>
    </source>
</evidence>
<dbReference type="Pfam" id="PF05193">
    <property type="entry name" value="Peptidase_M16_C"/>
    <property type="match status" value="1"/>
</dbReference>
<dbReference type="InterPro" id="IPR007863">
    <property type="entry name" value="Peptidase_M16_C"/>
</dbReference>
<name>A0A1G2G4Q8_9BACT</name>
<gene>
    <name evidence="4" type="ORF">A2756_01330</name>
</gene>
<organism evidence="4 5">
    <name type="scientific">Candidatus Ryanbacteria bacterium RIFCSPHIGHO2_01_FULL_48_27</name>
    <dbReference type="NCBI Taxonomy" id="1802115"/>
    <lineage>
        <taxon>Bacteria</taxon>
        <taxon>Candidatus Ryaniibacteriota</taxon>
    </lineage>
</organism>
<dbReference type="SUPFAM" id="SSF63411">
    <property type="entry name" value="LuxS/MPP-like metallohydrolase"/>
    <property type="match status" value="2"/>
</dbReference>
<reference evidence="4 5" key="1">
    <citation type="journal article" date="2016" name="Nat. Commun.">
        <title>Thousands of microbial genomes shed light on interconnected biogeochemical processes in an aquifer system.</title>
        <authorList>
            <person name="Anantharaman K."/>
            <person name="Brown C.T."/>
            <person name="Hug L.A."/>
            <person name="Sharon I."/>
            <person name="Castelle C.J."/>
            <person name="Probst A.J."/>
            <person name="Thomas B.C."/>
            <person name="Singh A."/>
            <person name="Wilkins M.J."/>
            <person name="Karaoz U."/>
            <person name="Brodie E.L."/>
            <person name="Williams K.H."/>
            <person name="Hubbard S.S."/>
            <person name="Banfield J.F."/>
        </authorList>
    </citation>
    <scope>NUCLEOTIDE SEQUENCE [LARGE SCALE GENOMIC DNA]</scope>
</reference>
<dbReference type="EMBL" id="MHNL01000007">
    <property type="protein sequence ID" value="OGZ45246.1"/>
    <property type="molecule type" value="Genomic_DNA"/>
</dbReference>
<dbReference type="Pfam" id="PF00675">
    <property type="entry name" value="Peptidase_M16"/>
    <property type="match status" value="1"/>
</dbReference>
<feature type="domain" description="Peptidase M16 N-terminal" evidence="2">
    <location>
        <begin position="54"/>
        <end position="158"/>
    </location>
</feature>
<evidence type="ECO:0000256" key="1">
    <source>
        <dbReference type="ARBA" id="ARBA00007261"/>
    </source>
</evidence>